<dbReference type="Proteomes" id="UP000799428">
    <property type="component" value="Unassembled WGS sequence"/>
</dbReference>
<protein>
    <submittedName>
        <fullName evidence="1">Uncharacterized protein</fullName>
    </submittedName>
</protein>
<keyword evidence="2" id="KW-1185">Reference proteome</keyword>
<dbReference type="EMBL" id="MU005765">
    <property type="protein sequence ID" value="KAF2713790.1"/>
    <property type="molecule type" value="Genomic_DNA"/>
</dbReference>
<evidence type="ECO:0000313" key="2">
    <source>
        <dbReference type="Proteomes" id="UP000799428"/>
    </source>
</evidence>
<gene>
    <name evidence="1" type="ORF">K504DRAFT_498580</name>
</gene>
<organism evidence="1 2">
    <name type="scientific">Pleomassaria siparia CBS 279.74</name>
    <dbReference type="NCBI Taxonomy" id="1314801"/>
    <lineage>
        <taxon>Eukaryota</taxon>
        <taxon>Fungi</taxon>
        <taxon>Dikarya</taxon>
        <taxon>Ascomycota</taxon>
        <taxon>Pezizomycotina</taxon>
        <taxon>Dothideomycetes</taxon>
        <taxon>Pleosporomycetidae</taxon>
        <taxon>Pleosporales</taxon>
        <taxon>Pleomassariaceae</taxon>
        <taxon>Pleomassaria</taxon>
    </lineage>
</organism>
<reference evidence="1" key="1">
    <citation type="journal article" date="2020" name="Stud. Mycol.">
        <title>101 Dothideomycetes genomes: a test case for predicting lifestyles and emergence of pathogens.</title>
        <authorList>
            <person name="Haridas S."/>
            <person name="Albert R."/>
            <person name="Binder M."/>
            <person name="Bloem J."/>
            <person name="Labutti K."/>
            <person name="Salamov A."/>
            <person name="Andreopoulos B."/>
            <person name="Baker S."/>
            <person name="Barry K."/>
            <person name="Bills G."/>
            <person name="Bluhm B."/>
            <person name="Cannon C."/>
            <person name="Castanera R."/>
            <person name="Culley D."/>
            <person name="Daum C."/>
            <person name="Ezra D."/>
            <person name="Gonzalez J."/>
            <person name="Henrissat B."/>
            <person name="Kuo A."/>
            <person name="Liang C."/>
            <person name="Lipzen A."/>
            <person name="Lutzoni F."/>
            <person name="Magnuson J."/>
            <person name="Mondo S."/>
            <person name="Nolan M."/>
            <person name="Ohm R."/>
            <person name="Pangilinan J."/>
            <person name="Park H.-J."/>
            <person name="Ramirez L."/>
            <person name="Alfaro M."/>
            <person name="Sun H."/>
            <person name="Tritt A."/>
            <person name="Yoshinaga Y."/>
            <person name="Zwiers L.-H."/>
            <person name="Turgeon B."/>
            <person name="Goodwin S."/>
            <person name="Spatafora J."/>
            <person name="Crous P."/>
            <person name="Grigoriev I."/>
        </authorList>
    </citation>
    <scope>NUCLEOTIDE SEQUENCE</scope>
    <source>
        <strain evidence="1">CBS 279.74</strain>
    </source>
</reference>
<dbReference type="AlphaFoldDB" id="A0A6G1KLW0"/>
<name>A0A6G1KLW0_9PLEO</name>
<sequence>MSAEPQAYSFELIGDAPVYPEEQKGCNEHVEWENNLVKKEETAKSVKYNVLVPPDFSLSPCTKHIEFLKDEILSLCSMPNTGRHEATYSNGFSIQTISVSSMVMTPIKND</sequence>
<accession>A0A6G1KLW0</accession>
<dbReference type="OrthoDB" id="10051395at2759"/>
<proteinExistence type="predicted"/>
<evidence type="ECO:0000313" key="1">
    <source>
        <dbReference type="EMBL" id="KAF2713790.1"/>
    </source>
</evidence>